<dbReference type="RefSeq" id="WP_234269560.1">
    <property type="nucleotide sequence ID" value="NZ_JABFTX010000001.1"/>
</dbReference>
<dbReference type="InterPro" id="IPR009858">
    <property type="entry name" value="DUF1415"/>
</dbReference>
<dbReference type="EMBL" id="JABFTX010000001">
    <property type="protein sequence ID" value="MCE8002817.1"/>
    <property type="molecule type" value="Genomic_DNA"/>
</dbReference>
<evidence type="ECO:0000313" key="2">
    <source>
        <dbReference type="Proteomes" id="UP001320168"/>
    </source>
</evidence>
<dbReference type="Proteomes" id="UP001320168">
    <property type="component" value="Unassembled WGS sequence"/>
</dbReference>
<sequence>MPDTLTPACAATRDWVEGFVVAHNVCPFARRELLAESIRFVEEAASEWEPALETLIAECRRLDASAAIETTLLVLRPGLEDFDDYLDFLAVAEALLVEQGYEGIYQLASFHPDYCFDGAEQDDPANFTNRSPWPMLHLLREAGLEHALAHYPNPEAIPERNIERMRQLGSERLAAELTALRNRVHPDRD</sequence>
<reference evidence="1 2" key="1">
    <citation type="journal article" date="2021" name="Front. Microbiol.">
        <title>Aerobic Denitrification and Heterotrophic Sulfur Oxidation in the Genus Halomonas Revealed by Six Novel Species Characterizations and Genome-Based Analysis.</title>
        <authorList>
            <person name="Wang L."/>
            <person name="Shao Z."/>
        </authorList>
    </citation>
    <scope>NUCLEOTIDE SEQUENCE [LARGE SCALE GENOMIC DNA]</scope>
    <source>
        <strain evidence="1 2">MCCC 1A11081</strain>
    </source>
</reference>
<gene>
    <name evidence="1" type="ORF">HOP53_08200</name>
</gene>
<organism evidence="1 2">
    <name type="scientific">Billgrantia ethanolica</name>
    <dbReference type="NCBI Taxonomy" id="2733486"/>
    <lineage>
        <taxon>Bacteria</taxon>
        <taxon>Pseudomonadati</taxon>
        <taxon>Pseudomonadota</taxon>
        <taxon>Gammaproteobacteria</taxon>
        <taxon>Oceanospirillales</taxon>
        <taxon>Halomonadaceae</taxon>
        <taxon>Billgrantia</taxon>
    </lineage>
</organism>
<proteinExistence type="predicted"/>
<evidence type="ECO:0000313" key="1">
    <source>
        <dbReference type="EMBL" id="MCE8002817.1"/>
    </source>
</evidence>
<comment type="caution">
    <text evidence="1">The sequence shown here is derived from an EMBL/GenBank/DDBJ whole genome shotgun (WGS) entry which is preliminary data.</text>
</comment>
<dbReference type="Pfam" id="PF07209">
    <property type="entry name" value="DUF1415"/>
    <property type="match status" value="1"/>
</dbReference>
<accession>A0ABS9A1X0</accession>
<protein>
    <submittedName>
        <fullName evidence="1">DUF1415 domain-containing protein</fullName>
    </submittedName>
</protein>
<name>A0ABS9A1X0_9GAMM</name>
<keyword evidence="2" id="KW-1185">Reference proteome</keyword>